<dbReference type="Gramene" id="RZC58241">
    <property type="protein sequence ID" value="RZC58241"/>
    <property type="gene ID" value="C5167_005555"/>
</dbReference>
<feature type="domain" description="CCHC-type" evidence="3">
    <location>
        <begin position="233"/>
        <end position="248"/>
    </location>
</feature>
<sequence length="492" mass="56593">MVLPTYPADIVKDLKPEPNKPVLTHNASEAPRYNLFGCKMSFGDGCNIDYLAVANEIPEPQESQLNEVGCSPEGMHMTVHDSLAKEFQILDPPEFTGSSDIAVAEEWFSDIEKKLGLMSATDKQRITLATAMLKGEASHWWDINKYTVVSEGMTWREFVDSFLEIYYPFSDRNMKKIELMRLVRKEFWDRVENKIEKRKAGKSVQNPQQKKQRKWPLANLYSEPIVTTEGKICFACKESGHLVKNCPSKMQDPKTKFSISGSTPNPSCSSTVNPNPSPNPSSTFNPNPNRSPTLNSNSSHSHSPTPNTNPEQKSQKRLERLLKWKQQQQQQQLQGPRRVRATNDQKLQLQRERQQRRQLRRQQKCQQPEVAHVEVNMEDFWESEKKRKMGKTNLSPSWQNHQQQHPQPYIVPQPYAVPQPALAGSEGQIFCFRCRQNGHCKKDCPLKPQQQPALALEGQVLCFYCRQIGHYMKDCPLHPQQQQQKKIDKTDI</sequence>
<accession>A0A4Y7JEA4</accession>
<name>A0A4Y7JEA4_PAPSO</name>
<dbReference type="Pfam" id="PF00098">
    <property type="entry name" value="zf-CCHC"/>
    <property type="match status" value="2"/>
</dbReference>
<feature type="domain" description="CCHC-type" evidence="3">
    <location>
        <begin position="431"/>
        <end position="445"/>
    </location>
</feature>
<dbReference type="GO" id="GO:0008270">
    <property type="term" value="F:zinc ion binding"/>
    <property type="evidence" value="ECO:0007669"/>
    <property type="project" value="UniProtKB-KW"/>
</dbReference>
<evidence type="ECO:0000313" key="5">
    <source>
        <dbReference type="Proteomes" id="UP000316621"/>
    </source>
</evidence>
<dbReference type="PROSITE" id="PS50158">
    <property type="entry name" value="ZF_CCHC"/>
    <property type="match status" value="3"/>
</dbReference>
<dbReference type="PANTHER" id="PTHR47798">
    <property type="entry name" value="OS04G0555800 PROTEIN"/>
    <property type="match status" value="1"/>
</dbReference>
<dbReference type="SUPFAM" id="SSF57756">
    <property type="entry name" value="Retrovirus zinc finger-like domains"/>
    <property type="match status" value="2"/>
</dbReference>
<dbReference type="InterPro" id="IPR036875">
    <property type="entry name" value="Znf_CCHC_sf"/>
</dbReference>
<evidence type="ECO:0000259" key="3">
    <source>
        <dbReference type="PROSITE" id="PS50158"/>
    </source>
</evidence>
<organism evidence="4 5">
    <name type="scientific">Papaver somniferum</name>
    <name type="common">Opium poppy</name>
    <dbReference type="NCBI Taxonomy" id="3469"/>
    <lineage>
        <taxon>Eukaryota</taxon>
        <taxon>Viridiplantae</taxon>
        <taxon>Streptophyta</taxon>
        <taxon>Embryophyta</taxon>
        <taxon>Tracheophyta</taxon>
        <taxon>Spermatophyta</taxon>
        <taxon>Magnoliopsida</taxon>
        <taxon>Ranunculales</taxon>
        <taxon>Papaveraceae</taxon>
        <taxon>Papaveroideae</taxon>
        <taxon>Papaver</taxon>
    </lineage>
</organism>
<dbReference type="SMART" id="SM00343">
    <property type="entry name" value="ZnF_C2HC"/>
    <property type="match status" value="3"/>
</dbReference>
<dbReference type="PANTHER" id="PTHR47798:SF2">
    <property type="entry name" value="CCHC-TYPE DOMAIN-CONTAINING PROTEIN"/>
    <property type="match status" value="1"/>
</dbReference>
<dbReference type="AlphaFoldDB" id="A0A4Y7JEA4"/>
<dbReference type="EMBL" id="CM010718">
    <property type="protein sequence ID" value="RZC58241.1"/>
    <property type="molecule type" value="Genomic_DNA"/>
</dbReference>
<evidence type="ECO:0000313" key="4">
    <source>
        <dbReference type="EMBL" id="RZC58241.1"/>
    </source>
</evidence>
<reference evidence="4 5" key="1">
    <citation type="journal article" date="2018" name="Science">
        <title>The opium poppy genome and morphinan production.</title>
        <authorList>
            <person name="Guo L."/>
            <person name="Winzer T."/>
            <person name="Yang X."/>
            <person name="Li Y."/>
            <person name="Ning Z."/>
            <person name="He Z."/>
            <person name="Teodor R."/>
            <person name="Lu Y."/>
            <person name="Bowser T.A."/>
            <person name="Graham I.A."/>
            <person name="Ye K."/>
        </authorList>
    </citation>
    <scope>NUCLEOTIDE SEQUENCE [LARGE SCALE GENOMIC DNA]</scope>
    <source>
        <strain evidence="5">cv. HN1</strain>
        <tissue evidence="4">Leaves</tissue>
    </source>
</reference>
<evidence type="ECO:0000256" key="2">
    <source>
        <dbReference type="SAM" id="MobiDB-lite"/>
    </source>
</evidence>
<feature type="compositionally biased region" description="Low complexity" evidence="2">
    <location>
        <begin position="262"/>
        <end position="310"/>
    </location>
</feature>
<protein>
    <recommendedName>
        <fullName evidence="3">CCHC-type domain-containing protein</fullName>
    </recommendedName>
</protein>
<feature type="domain" description="CCHC-type" evidence="3">
    <location>
        <begin position="462"/>
        <end position="476"/>
    </location>
</feature>
<dbReference type="Proteomes" id="UP000316621">
    <property type="component" value="Chromosome 4"/>
</dbReference>
<gene>
    <name evidence="4" type="ORF">C5167_005555</name>
</gene>
<keyword evidence="1" id="KW-0479">Metal-binding</keyword>
<dbReference type="GO" id="GO:0003676">
    <property type="term" value="F:nucleic acid binding"/>
    <property type="evidence" value="ECO:0007669"/>
    <property type="project" value="InterPro"/>
</dbReference>
<evidence type="ECO:0000256" key="1">
    <source>
        <dbReference type="PROSITE-ProRule" id="PRU00047"/>
    </source>
</evidence>
<feature type="compositionally biased region" description="Low complexity" evidence="2">
    <location>
        <begin position="324"/>
        <end position="334"/>
    </location>
</feature>
<dbReference type="Gene3D" id="4.10.60.10">
    <property type="entry name" value="Zinc finger, CCHC-type"/>
    <property type="match status" value="2"/>
</dbReference>
<keyword evidence="5" id="KW-1185">Reference proteome</keyword>
<feature type="region of interest" description="Disordered" evidence="2">
    <location>
        <begin position="244"/>
        <end position="316"/>
    </location>
</feature>
<keyword evidence="1" id="KW-0862">Zinc</keyword>
<proteinExistence type="predicted"/>
<dbReference type="InterPro" id="IPR001878">
    <property type="entry name" value="Znf_CCHC"/>
</dbReference>
<feature type="region of interest" description="Disordered" evidence="2">
    <location>
        <begin position="323"/>
        <end position="342"/>
    </location>
</feature>
<keyword evidence="1" id="KW-0863">Zinc-finger</keyword>